<evidence type="ECO:0000313" key="2">
    <source>
        <dbReference type="Proteomes" id="UP000310200"/>
    </source>
</evidence>
<accession>A0A4S2L3E4</accession>
<dbReference type="EMBL" id="QBLH01000537">
    <property type="protein sequence ID" value="TGZ54857.1"/>
    <property type="molecule type" value="Genomic_DNA"/>
</dbReference>
<proteinExistence type="predicted"/>
<keyword evidence="2" id="KW-1185">Reference proteome</keyword>
<evidence type="ECO:0000313" key="1">
    <source>
        <dbReference type="EMBL" id="TGZ54857.1"/>
    </source>
</evidence>
<sequence length="65" mass="7195">MEVVSISPRTKLQIVLLTETNYFLSTNRGASFHVIMYQVVPKVQGIPSKINASEDARGLSKDDNS</sequence>
<gene>
    <name evidence="1" type="ORF">DBV15_01945</name>
</gene>
<name>A0A4S2L3E4_9HYME</name>
<organism evidence="1 2">
    <name type="scientific">Temnothorax longispinosus</name>
    <dbReference type="NCBI Taxonomy" id="300112"/>
    <lineage>
        <taxon>Eukaryota</taxon>
        <taxon>Metazoa</taxon>
        <taxon>Ecdysozoa</taxon>
        <taxon>Arthropoda</taxon>
        <taxon>Hexapoda</taxon>
        <taxon>Insecta</taxon>
        <taxon>Pterygota</taxon>
        <taxon>Neoptera</taxon>
        <taxon>Endopterygota</taxon>
        <taxon>Hymenoptera</taxon>
        <taxon>Apocrita</taxon>
        <taxon>Aculeata</taxon>
        <taxon>Formicoidea</taxon>
        <taxon>Formicidae</taxon>
        <taxon>Myrmicinae</taxon>
        <taxon>Temnothorax</taxon>
    </lineage>
</organism>
<dbReference type="AlphaFoldDB" id="A0A4S2L3E4"/>
<comment type="caution">
    <text evidence="1">The sequence shown here is derived from an EMBL/GenBank/DDBJ whole genome shotgun (WGS) entry which is preliminary data.</text>
</comment>
<dbReference type="Proteomes" id="UP000310200">
    <property type="component" value="Unassembled WGS sequence"/>
</dbReference>
<reference evidence="1 2" key="1">
    <citation type="journal article" date="2019" name="Philos. Trans. R. Soc. Lond., B, Biol. Sci.">
        <title>Ant behaviour and brain gene expression of defending hosts depend on the ecological success of the intruding social parasite.</title>
        <authorList>
            <person name="Kaur R."/>
            <person name="Stoldt M."/>
            <person name="Jongepier E."/>
            <person name="Feldmeyer B."/>
            <person name="Menzel F."/>
            <person name="Bornberg-Bauer E."/>
            <person name="Foitzik S."/>
        </authorList>
    </citation>
    <scope>NUCLEOTIDE SEQUENCE [LARGE SCALE GENOMIC DNA]</scope>
    <source>
        <tissue evidence="1">Whole body</tissue>
    </source>
</reference>
<protein>
    <submittedName>
        <fullName evidence="1">Uncharacterized protein</fullName>
    </submittedName>
</protein>